<evidence type="ECO:0000313" key="1">
    <source>
        <dbReference type="EMBL" id="CAL5996949.1"/>
    </source>
</evidence>
<accession>A0ABP1HN93</accession>
<sequence length="151" mass="17394">MNHLMQLQFHPKVNQFKLNFNAKMNASCPEISQIKRQPSKQALSLYLMQNSKLKPDQVKAMLTARNNQKVRDSKIELLSQSVNAETMVESESEISKETILVMNLHKTKLNIQQMTMKILDLSDVAQVHAERITGYIIQARFDLEEAKPLKK</sequence>
<proteinExistence type="predicted"/>
<reference evidence="1 2" key="1">
    <citation type="submission" date="2024-07" db="EMBL/GenBank/DDBJ databases">
        <authorList>
            <person name="Akdeniz Z."/>
        </authorList>
    </citation>
    <scope>NUCLEOTIDE SEQUENCE [LARGE SCALE GENOMIC DNA]</scope>
</reference>
<keyword evidence="2" id="KW-1185">Reference proteome</keyword>
<organism evidence="1 2">
    <name type="scientific">Hexamita inflata</name>
    <dbReference type="NCBI Taxonomy" id="28002"/>
    <lineage>
        <taxon>Eukaryota</taxon>
        <taxon>Metamonada</taxon>
        <taxon>Diplomonadida</taxon>
        <taxon>Hexamitidae</taxon>
        <taxon>Hexamitinae</taxon>
        <taxon>Hexamita</taxon>
    </lineage>
</organism>
<dbReference type="Proteomes" id="UP001642409">
    <property type="component" value="Unassembled WGS sequence"/>
</dbReference>
<dbReference type="EMBL" id="CAXDID020000036">
    <property type="protein sequence ID" value="CAL5996949.1"/>
    <property type="molecule type" value="Genomic_DNA"/>
</dbReference>
<comment type="caution">
    <text evidence="1">The sequence shown here is derived from an EMBL/GenBank/DDBJ whole genome shotgun (WGS) entry which is preliminary data.</text>
</comment>
<name>A0ABP1HN93_9EUKA</name>
<protein>
    <submittedName>
        <fullName evidence="1">Hypothetical_protein</fullName>
    </submittedName>
</protein>
<evidence type="ECO:0000313" key="2">
    <source>
        <dbReference type="Proteomes" id="UP001642409"/>
    </source>
</evidence>
<gene>
    <name evidence="1" type="ORF">HINF_LOCUS15003</name>
</gene>